<dbReference type="PANTHER" id="PTHR42879:SF2">
    <property type="entry name" value="3-OXOACYL-[ACYL-CARRIER-PROTEIN] REDUCTASE FABG"/>
    <property type="match status" value="1"/>
</dbReference>
<keyword evidence="2" id="KW-0560">Oxidoreductase</keyword>
<dbReference type="EMBL" id="CP002017">
    <property type="protein sequence ID" value="ADG05997.1"/>
    <property type="molecule type" value="Genomic_DNA"/>
</dbReference>
<sequence>MDLGLRGKVVLVTGAAKGIGKEIALSLAREGADVAVNYLSSQGAAEETVGEIRKLGGKAVAACADIASLDQVRLMKEEIERQLGPVYGVVNNAGYAPAKKFFKTQPEDWKRVVDVCFYGTLHLAYVFVPTMVEQGEGKMVNLVGDSARMGDPNLIISAAARGGVISFSKSLAQDVGKNGVQVNVVSLGLVDQGYLGFSEETLEKIRKKYPVQRTGVPNDVAAACLFLLSHQSSWITGQVLSVNGGYSMMG</sequence>
<dbReference type="eggNOG" id="COG1028">
    <property type="taxonomic scope" value="Bacteria"/>
</dbReference>
<dbReference type="PANTHER" id="PTHR42879">
    <property type="entry name" value="3-OXOACYL-(ACYL-CARRIER-PROTEIN) REDUCTASE"/>
    <property type="match status" value="1"/>
</dbReference>
<proteinExistence type="inferred from homology"/>
<dbReference type="Proteomes" id="UP000002368">
    <property type="component" value="Chromosome"/>
</dbReference>
<dbReference type="Pfam" id="PF13561">
    <property type="entry name" value="adh_short_C2"/>
    <property type="match status" value="1"/>
</dbReference>
<dbReference type="STRING" id="562970.Btus_1270"/>
<evidence type="ECO:0000256" key="2">
    <source>
        <dbReference type="ARBA" id="ARBA00023002"/>
    </source>
</evidence>
<accession>D5WXT8</accession>
<dbReference type="RefSeq" id="WP_013075287.1">
    <property type="nucleotide sequence ID" value="NC_014098.1"/>
</dbReference>
<dbReference type="HOGENOM" id="CLU_010194_1_2_9"/>
<keyword evidence="5" id="KW-1185">Reference proteome</keyword>
<reference evidence="4 5" key="1">
    <citation type="journal article" date="2011" name="Stand. Genomic Sci.">
        <title>Complete genome sequence of the thermophilic, hydrogen-oxidizing Bacillus tusciae type strain (T2) and reclassification in the new genus, Kyrpidia gen. nov. as Kyrpidia tusciae comb. nov. and emendation of the family Alicyclobacillaceae da Costa and Rainey, 2010.</title>
        <authorList>
            <person name="Klenk H.P."/>
            <person name="Lapidus A."/>
            <person name="Chertkov O."/>
            <person name="Copeland A."/>
            <person name="Del Rio T.G."/>
            <person name="Nolan M."/>
            <person name="Lucas S."/>
            <person name="Chen F."/>
            <person name="Tice H."/>
            <person name="Cheng J.F."/>
            <person name="Han C."/>
            <person name="Bruce D."/>
            <person name="Goodwin L."/>
            <person name="Pitluck S."/>
            <person name="Pati A."/>
            <person name="Ivanova N."/>
            <person name="Mavromatis K."/>
            <person name="Daum C."/>
            <person name="Chen A."/>
            <person name="Palaniappan K."/>
            <person name="Chang Y.J."/>
            <person name="Land M."/>
            <person name="Hauser L."/>
            <person name="Jeffries C.D."/>
            <person name="Detter J.C."/>
            <person name="Rohde M."/>
            <person name="Abt B."/>
            <person name="Pukall R."/>
            <person name="Goker M."/>
            <person name="Bristow J."/>
            <person name="Markowitz V."/>
            <person name="Hugenholtz P."/>
            <person name="Eisen J.A."/>
        </authorList>
    </citation>
    <scope>NUCLEOTIDE SEQUENCE [LARGE SCALE GENOMIC DNA]</scope>
    <source>
        <strain evidence="4 5">DSM 2912</strain>
    </source>
</reference>
<comment type="similarity">
    <text evidence="1">Belongs to the short-chain dehydrogenases/reductases (SDR) family.</text>
</comment>
<dbReference type="Gene3D" id="3.40.50.720">
    <property type="entry name" value="NAD(P)-binding Rossmann-like Domain"/>
    <property type="match status" value="1"/>
</dbReference>
<dbReference type="KEGG" id="bts:Btus_1270"/>
<name>D5WXT8_KYRT2</name>
<evidence type="ECO:0000313" key="5">
    <source>
        <dbReference type="Proteomes" id="UP000002368"/>
    </source>
</evidence>
<dbReference type="InterPro" id="IPR036291">
    <property type="entry name" value="NAD(P)-bd_dom_sf"/>
</dbReference>
<protein>
    <submittedName>
        <fullName evidence="4">Short-chain dehydrogenase/reductase SDR</fullName>
    </submittedName>
</protein>
<dbReference type="GO" id="GO:0016491">
    <property type="term" value="F:oxidoreductase activity"/>
    <property type="evidence" value="ECO:0007669"/>
    <property type="project" value="UniProtKB-KW"/>
</dbReference>
<dbReference type="InterPro" id="IPR050259">
    <property type="entry name" value="SDR"/>
</dbReference>
<evidence type="ECO:0000313" key="4">
    <source>
        <dbReference type="EMBL" id="ADG05997.1"/>
    </source>
</evidence>
<evidence type="ECO:0000256" key="1">
    <source>
        <dbReference type="ARBA" id="ARBA00006484"/>
    </source>
</evidence>
<evidence type="ECO:0000259" key="3">
    <source>
        <dbReference type="SMART" id="SM00822"/>
    </source>
</evidence>
<dbReference type="InterPro" id="IPR002347">
    <property type="entry name" value="SDR_fam"/>
</dbReference>
<gene>
    <name evidence="4" type="ordered locus">Btus_1270</name>
</gene>
<dbReference type="SMART" id="SM00822">
    <property type="entry name" value="PKS_KR"/>
    <property type="match status" value="1"/>
</dbReference>
<dbReference type="SUPFAM" id="SSF51735">
    <property type="entry name" value="NAD(P)-binding Rossmann-fold domains"/>
    <property type="match status" value="1"/>
</dbReference>
<dbReference type="FunFam" id="3.40.50.720:FF:000173">
    <property type="entry name" value="3-oxoacyl-[acyl-carrier protein] reductase"/>
    <property type="match status" value="1"/>
</dbReference>
<dbReference type="AlphaFoldDB" id="D5WXT8"/>
<dbReference type="PRINTS" id="PR00081">
    <property type="entry name" value="GDHRDH"/>
</dbReference>
<feature type="domain" description="Ketoreductase" evidence="3">
    <location>
        <begin position="8"/>
        <end position="167"/>
    </location>
</feature>
<organism evidence="4 5">
    <name type="scientific">Kyrpidia tusciae (strain DSM 2912 / NBRC 15312 / T2)</name>
    <name type="common">Bacillus tusciae</name>
    <dbReference type="NCBI Taxonomy" id="562970"/>
    <lineage>
        <taxon>Bacteria</taxon>
        <taxon>Bacillati</taxon>
        <taxon>Bacillota</taxon>
        <taxon>Bacilli</taxon>
        <taxon>Bacillales</taxon>
        <taxon>Alicyclobacillaceae</taxon>
        <taxon>Kyrpidia</taxon>
    </lineage>
</organism>
<dbReference type="InterPro" id="IPR057326">
    <property type="entry name" value="KR_dom"/>
</dbReference>